<keyword evidence="4 6" id="KW-0949">S-adenosyl-L-methionine</keyword>
<keyword evidence="3 6" id="KW-0808">Transferase</keyword>
<dbReference type="Pfam" id="PF03059">
    <property type="entry name" value="NAS"/>
    <property type="match status" value="1"/>
</dbReference>
<dbReference type="EC" id="2.5.1.43" evidence="2 6"/>
<comment type="similarity">
    <text evidence="1 6">Belongs to the nicotianamine synthase (NAS)-like family.</text>
</comment>
<dbReference type="PANTHER" id="PTHR32266:SF12">
    <property type="entry name" value="NICOTIANAMINE SYNTHASE 3"/>
    <property type="match status" value="1"/>
</dbReference>
<evidence type="ECO:0000256" key="1">
    <source>
        <dbReference type="ARBA" id="ARBA00007009"/>
    </source>
</evidence>
<evidence type="ECO:0000256" key="5">
    <source>
        <dbReference type="ARBA" id="ARBA00049391"/>
    </source>
</evidence>
<dbReference type="Proteomes" id="UP001552299">
    <property type="component" value="Unassembled WGS sequence"/>
</dbReference>
<dbReference type="EMBL" id="JANQDX010000002">
    <property type="protein sequence ID" value="KAL0927439.1"/>
    <property type="molecule type" value="Genomic_DNA"/>
</dbReference>
<gene>
    <name evidence="8" type="ORF">M5K25_001606</name>
</gene>
<dbReference type="PANTHER" id="PTHR32266">
    <property type="entry name" value="NICOTIANAMINE SYNTHASE 3"/>
    <property type="match status" value="1"/>
</dbReference>
<reference evidence="8 9" key="1">
    <citation type="journal article" date="2024" name="Plant Biotechnol. J.">
        <title>Dendrobium thyrsiflorum genome and its molecular insights into genes involved in important horticultural traits.</title>
        <authorList>
            <person name="Chen B."/>
            <person name="Wang J.Y."/>
            <person name="Zheng P.J."/>
            <person name="Li K.L."/>
            <person name="Liang Y.M."/>
            <person name="Chen X.F."/>
            <person name="Zhang C."/>
            <person name="Zhao X."/>
            <person name="He X."/>
            <person name="Zhang G.Q."/>
            <person name="Liu Z.J."/>
            <person name="Xu Q."/>
        </authorList>
    </citation>
    <scope>NUCLEOTIDE SEQUENCE [LARGE SCALE GENOMIC DNA]</scope>
    <source>
        <strain evidence="8">GZMU011</strain>
    </source>
</reference>
<proteinExistence type="inferred from homology"/>
<keyword evidence="9" id="KW-1185">Reference proteome</keyword>
<feature type="region of interest" description="Disordered" evidence="7">
    <location>
        <begin position="48"/>
        <end position="67"/>
    </location>
</feature>
<dbReference type="AlphaFoldDB" id="A0ABD0VQX4"/>
<dbReference type="PROSITE" id="PS51142">
    <property type="entry name" value="NAS"/>
    <property type="match status" value="1"/>
</dbReference>
<comment type="catalytic activity">
    <reaction evidence="5 6">
        <text>3 S-adenosyl-L-methionine = nicotianamine + 3 S-methyl-5'-thioadenosine + 3 H(+)</text>
        <dbReference type="Rhea" id="RHEA:16481"/>
        <dbReference type="ChEBI" id="CHEBI:15378"/>
        <dbReference type="ChEBI" id="CHEBI:17509"/>
        <dbReference type="ChEBI" id="CHEBI:58249"/>
        <dbReference type="ChEBI" id="CHEBI:59789"/>
        <dbReference type="EC" id="2.5.1.43"/>
    </reaction>
</comment>
<dbReference type="Gene3D" id="3.40.50.150">
    <property type="entry name" value="Vaccinia Virus protein VP39"/>
    <property type="match status" value="1"/>
</dbReference>
<evidence type="ECO:0000256" key="6">
    <source>
        <dbReference type="RuleBase" id="RU368095"/>
    </source>
</evidence>
<evidence type="ECO:0000313" key="8">
    <source>
        <dbReference type="EMBL" id="KAL0927439.1"/>
    </source>
</evidence>
<protein>
    <recommendedName>
        <fullName evidence="2 6">Nicotianamine synthase</fullName>
        <ecNumber evidence="2 6">2.5.1.43</ecNumber>
    </recommendedName>
</protein>
<evidence type="ECO:0000313" key="9">
    <source>
        <dbReference type="Proteomes" id="UP001552299"/>
    </source>
</evidence>
<evidence type="ECO:0000256" key="3">
    <source>
        <dbReference type="ARBA" id="ARBA00022679"/>
    </source>
</evidence>
<name>A0ABD0VQX4_DENTH</name>
<evidence type="ECO:0000256" key="7">
    <source>
        <dbReference type="SAM" id="MobiDB-lite"/>
    </source>
</evidence>
<comment type="function">
    <text evidence="6">Synthesizes nicotianamine, a polyamine which serves as a sensor for the physiological iron status within the plant, and/or might be involved in the transport of iron.</text>
</comment>
<evidence type="ECO:0000256" key="2">
    <source>
        <dbReference type="ARBA" id="ARBA00012675"/>
    </source>
</evidence>
<dbReference type="GO" id="GO:0030410">
    <property type="term" value="F:nicotianamine synthase activity"/>
    <property type="evidence" value="ECO:0007669"/>
    <property type="project" value="UniProtKB-UniRule"/>
</dbReference>
<dbReference type="SUPFAM" id="SSF53335">
    <property type="entry name" value="S-adenosyl-L-methionine-dependent methyltransferases"/>
    <property type="match status" value="1"/>
</dbReference>
<accession>A0ABD0VQX4</accession>
<organism evidence="8 9">
    <name type="scientific">Dendrobium thyrsiflorum</name>
    <name type="common">Pinecone-like raceme dendrobium</name>
    <name type="synonym">Orchid</name>
    <dbReference type="NCBI Taxonomy" id="117978"/>
    <lineage>
        <taxon>Eukaryota</taxon>
        <taxon>Viridiplantae</taxon>
        <taxon>Streptophyta</taxon>
        <taxon>Embryophyta</taxon>
        <taxon>Tracheophyta</taxon>
        <taxon>Spermatophyta</taxon>
        <taxon>Magnoliopsida</taxon>
        <taxon>Liliopsida</taxon>
        <taxon>Asparagales</taxon>
        <taxon>Orchidaceae</taxon>
        <taxon>Epidendroideae</taxon>
        <taxon>Malaxideae</taxon>
        <taxon>Dendrobiinae</taxon>
        <taxon>Dendrobium</taxon>
    </lineage>
</organism>
<evidence type="ECO:0000256" key="4">
    <source>
        <dbReference type="ARBA" id="ARBA00022691"/>
    </source>
</evidence>
<dbReference type="InterPro" id="IPR029063">
    <property type="entry name" value="SAM-dependent_MTases_sf"/>
</dbReference>
<sequence length="365" mass="39889">MPHFLNNIYTPPSPLLPPELKHFSFSFSGHTTMVIATNLHHHLLLSQTHNSKDPKPQGGGEEEEEEEKLITLITQLYNTISNLPSLHPSPQVNSLFTSLVSACIPSYPSLSLSSLSPSTLSMRSHLISLCSSAESFLELHYSSLLLQLSLTSSSLLPHLPVFPYFSNYLSLSLLESSLLFSHLLHPPPLIAFLGSGPLPLSSIILASRHFPSSTFHNFDIDPSATSKASALVANDSSLASRMEFITADASAIGDRLRSYGLVFLAALVGLEKEQKARVVEHLSRHMAPGAMLVVRSAHGARMFLYPVMEPADLKGFEVLSVYHPDDEVINSVIVARKIGAAVESCKCREGKKMEEMGLEELHSEA</sequence>
<dbReference type="GO" id="GO:0030418">
    <property type="term" value="P:nicotianamine biosynthetic process"/>
    <property type="evidence" value="ECO:0007669"/>
    <property type="project" value="UniProtKB-UniRule"/>
</dbReference>
<comment type="caution">
    <text evidence="8">The sequence shown here is derived from an EMBL/GenBank/DDBJ whole genome shotgun (WGS) entry which is preliminary data.</text>
</comment>
<dbReference type="InterPro" id="IPR004298">
    <property type="entry name" value="Nicotian_synth"/>
</dbReference>